<evidence type="ECO:0000313" key="8">
    <source>
        <dbReference type="EMBL" id="CAB4264569.1"/>
    </source>
</evidence>
<dbReference type="AlphaFoldDB" id="A0A6J5TLN7"/>
<dbReference type="EC" id="2.3.2.27" evidence="2"/>
<organism evidence="8 9">
    <name type="scientific">Prunus armeniaca</name>
    <name type="common">Apricot</name>
    <name type="synonym">Armeniaca vulgaris</name>
    <dbReference type="NCBI Taxonomy" id="36596"/>
    <lineage>
        <taxon>Eukaryota</taxon>
        <taxon>Viridiplantae</taxon>
        <taxon>Streptophyta</taxon>
        <taxon>Embryophyta</taxon>
        <taxon>Tracheophyta</taxon>
        <taxon>Spermatophyta</taxon>
        <taxon>Magnoliopsida</taxon>
        <taxon>eudicotyledons</taxon>
        <taxon>Gunneridae</taxon>
        <taxon>Pentapetalae</taxon>
        <taxon>rosids</taxon>
        <taxon>fabids</taxon>
        <taxon>Rosales</taxon>
        <taxon>Rosaceae</taxon>
        <taxon>Amygdaloideae</taxon>
        <taxon>Amygdaleae</taxon>
        <taxon>Prunus</taxon>
    </lineage>
</organism>
<dbReference type="GO" id="GO:0008270">
    <property type="term" value="F:zinc ion binding"/>
    <property type="evidence" value="ECO:0007669"/>
    <property type="project" value="UniProtKB-KW"/>
</dbReference>
<dbReference type="InterPro" id="IPR013083">
    <property type="entry name" value="Znf_RING/FYVE/PHD"/>
</dbReference>
<keyword evidence="5" id="KW-0862">Zinc</keyword>
<dbReference type="Proteomes" id="UP000507222">
    <property type="component" value="Unassembled WGS sequence"/>
</dbReference>
<evidence type="ECO:0000256" key="2">
    <source>
        <dbReference type="ARBA" id="ARBA00012483"/>
    </source>
</evidence>
<feature type="domain" description="RING-type" evidence="7">
    <location>
        <begin position="32"/>
        <end position="72"/>
    </location>
</feature>
<dbReference type="GO" id="GO:0005737">
    <property type="term" value="C:cytoplasm"/>
    <property type="evidence" value="ECO:0007669"/>
    <property type="project" value="TreeGrafter"/>
</dbReference>
<dbReference type="GO" id="GO:0016567">
    <property type="term" value="P:protein ubiquitination"/>
    <property type="evidence" value="ECO:0007669"/>
    <property type="project" value="TreeGrafter"/>
</dbReference>
<dbReference type="GO" id="GO:0061630">
    <property type="term" value="F:ubiquitin protein ligase activity"/>
    <property type="evidence" value="ECO:0007669"/>
    <property type="project" value="UniProtKB-EC"/>
</dbReference>
<evidence type="ECO:0000256" key="3">
    <source>
        <dbReference type="ARBA" id="ARBA00022723"/>
    </source>
</evidence>
<evidence type="ECO:0000256" key="1">
    <source>
        <dbReference type="ARBA" id="ARBA00000900"/>
    </source>
</evidence>
<dbReference type="Gene3D" id="3.30.40.10">
    <property type="entry name" value="Zinc/RING finger domain, C3HC4 (zinc finger)"/>
    <property type="match status" value="1"/>
</dbReference>
<sequence>MAAVEVKIGTGERRKRVERERRRISLSEGENCSVRMEEFEGGTTVACMPCSHVFHGECIVNWLRQGHYCPVCPMRCRLIDENLCLIGLMFL</sequence>
<dbReference type="SUPFAM" id="SSF57850">
    <property type="entry name" value="RING/U-box"/>
    <property type="match status" value="1"/>
</dbReference>
<keyword evidence="3" id="KW-0479">Metal-binding</keyword>
<dbReference type="PROSITE" id="PS50089">
    <property type="entry name" value="ZF_RING_2"/>
    <property type="match status" value="1"/>
</dbReference>
<accession>A0A6J5TLN7</accession>
<dbReference type="Pfam" id="PF13639">
    <property type="entry name" value="zf-RING_2"/>
    <property type="match status" value="1"/>
</dbReference>
<keyword evidence="4 6" id="KW-0863">Zinc-finger</keyword>
<protein>
    <recommendedName>
        <fullName evidence="2">RING-type E3 ubiquitin transferase</fullName>
        <ecNumber evidence="2">2.3.2.27</ecNumber>
    </recommendedName>
</protein>
<dbReference type="SMART" id="SM00184">
    <property type="entry name" value="RING"/>
    <property type="match status" value="1"/>
</dbReference>
<evidence type="ECO:0000256" key="6">
    <source>
        <dbReference type="PROSITE-ProRule" id="PRU00175"/>
    </source>
</evidence>
<dbReference type="PANTHER" id="PTHR15710">
    <property type="entry name" value="E3 UBIQUITIN-PROTEIN LIGASE PRAJA"/>
    <property type="match status" value="1"/>
</dbReference>
<evidence type="ECO:0000256" key="5">
    <source>
        <dbReference type="ARBA" id="ARBA00022833"/>
    </source>
</evidence>
<evidence type="ECO:0000256" key="4">
    <source>
        <dbReference type="ARBA" id="ARBA00022771"/>
    </source>
</evidence>
<dbReference type="InterPro" id="IPR001841">
    <property type="entry name" value="Znf_RING"/>
</dbReference>
<gene>
    <name evidence="8" type="ORF">CURHAP_LOCUS6448</name>
</gene>
<dbReference type="PANTHER" id="PTHR15710:SF77">
    <property type="entry name" value="RING-H2 FINGER PROTEIN ATL21B"/>
    <property type="match status" value="1"/>
</dbReference>
<proteinExistence type="predicted"/>
<reference evidence="8 9" key="1">
    <citation type="submission" date="2020-05" db="EMBL/GenBank/DDBJ databases">
        <authorList>
            <person name="Campoy J."/>
            <person name="Schneeberger K."/>
            <person name="Spophaly S."/>
        </authorList>
    </citation>
    <scope>NUCLEOTIDE SEQUENCE [LARGE SCALE GENOMIC DNA]</scope>
    <source>
        <strain evidence="8">PruArmRojPasFocal</strain>
    </source>
</reference>
<comment type="catalytic activity">
    <reaction evidence="1">
        <text>S-ubiquitinyl-[E2 ubiquitin-conjugating enzyme]-L-cysteine + [acceptor protein]-L-lysine = [E2 ubiquitin-conjugating enzyme]-L-cysteine + N(6)-ubiquitinyl-[acceptor protein]-L-lysine.</text>
        <dbReference type="EC" id="2.3.2.27"/>
    </reaction>
</comment>
<dbReference type="EMBL" id="CAEKDK010000001">
    <property type="protein sequence ID" value="CAB4264569.1"/>
    <property type="molecule type" value="Genomic_DNA"/>
</dbReference>
<name>A0A6J5TLN7_PRUAR</name>
<evidence type="ECO:0000313" key="9">
    <source>
        <dbReference type="Proteomes" id="UP000507222"/>
    </source>
</evidence>
<evidence type="ECO:0000259" key="7">
    <source>
        <dbReference type="PROSITE" id="PS50089"/>
    </source>
</evidence>